<dbReference type="Proteomes" id="UP000450917">
    <property type="component" value="Unassembled WGS sequence"/>
</dbReference>
<feature type="domain" description="Rhodanese" evidence="2">
    <location>
        <begin position="47"/>
        <end position="131"/>
    </location>
</feature>
<dbReference type="Pfam" id="PF00581">
    <property type="entry name" value="Rhodanese"/>
    <property type="match status" value="1"/>
</dbReference>
<evidence type="ECO:0000313" key="4">
    <source>
        <dbReference type="Proteomes" id="UP000450917"/>
    </source>
</evidence>
<feature type="transmembrane region" description="Helical" evidence="1">
    <location>
        <begin position="6"/>
        <end position="24"/>
    </location>
</feature>
<keyword evidence="1" id="KW-0472">Membrane</keyword>
<keyword evidence="1" id="KW-0812">Transmembrane</keyword>
<gene>
    <name evidence="3" type="ORF">GNP93_23430</name>
</gene>
<proteinExistence type="predicted"/>
<name>A0A7X2ZFX7_9BACL</name>
<dbReference type="CDD" id="cd00158">
    <property type="entry name" value="RHOD"/>
    <property type="match status" value="1"/>
</dbReference>
<reference evidence="3 4" key="1">
    <citation type="submission" date="2019-11" db="EMBL/GenBank/DDBJ databases">
        <title>Draft genome sequences of five Paenibacillus species of dairy origin.</title>
        <authorList>
            <person name="Olajide A.M."/>
            <person name="Chen S."/>
            <person name="Lapointe G."/>
        </authorList>
    </citation>
    <scope>NUCLEOTIDE SEQUENCE [LARGE SCALE GENOMIC DNA]</scope>
    <source>
        <strain evidence="3 4">2CS3</strain>
    </source>
</reference>
<dbReference type="SMART" id="SM00450">
    <property type="entry name" value="RHOD"/>
    <property type="match status" value="1"/>
</dbReference>
<evidence type="ECO:0000259" key="2">
    <source>
        <dbReference type="PROSITE" id="PS50206"/>
    </source>
</evidence>
<dbReference type="InterPro" id="IPR050229">
    <property type="entry name" value="GlpE_sulfurtransferase"/>
</dbReference>
<dbReference type="PANTHER" id="PTHR43031">
    <property type="entry name" value="FAD-DEPENDENT OXIDOREDUCTASE"/>
    <property type="match status" value="1"/>
</dbReference>
<comment type="caution">
    <text evidence="3">The sequence shown here is derived from an EMBL/GenBank/DDBJ whole genome shotgun (WGS) entry which is preliminary data.</text>
</comment>
<evidence type="ECO:0000313" key="3">
    <source>
        <dbReference type="EMBL" id="MUG73580.1"/>
    </source>
</evidence>
<keyword evidence="4" id="KW-1185">Reference proteome</keyword>
<protein>
    <submittedName>
        <fullName evidence="3">Rhodanese-like domain-containing protein</fullName>
    </submittedName>
</protein>
<dbReference type="Gene3D" id="3.40.250.10">
    <property type="entry name" value="Rhodanese-like domain"/>
    <property type="match status" value="1"/>
</dbReference>
<dbReference type="EMBL" id="WNZX01000028">
    <property type="protein sequence ID" value="MUG73580.1"/>
    <property type="molecule type" value="Genomic_DNA"/>
</dbReference>
<dbReference type="SUPFAM" id="SSF52821">
    <property type="entry name" value="Rhodanese/Cell cycle control phosphatase"/>
    <property type="match status" value="1"/>
</dbReference>
<organism evidence="3 4">
    <name type="scientific">Paenibacillus validus</name>
    <dbReference type="NCBI Taxonomy" id="44253"/>
    <lineage>
        <taxon>Bacteria</taxon>
        <taxon>Bacillati</taxon>
        <taxon>Bacillota</taxon>
        <taxon>Bacilli</taxon>
        <taxon>Bacillales</taxon>
        <taxon>Paenibacillaceae</taxon>
        <taxon>Paenibacillus</taxon>
    </lineage>
</organism>
<accession>A0A7X2ZFX7</accession>
<dbReference type="InterPro" id="IPR036873">
    <property type="entry name" value="Rhodanese-like_dom_sf"/>
</dbReference>
<evidence type="ECO:0000256" key="1">
    <source>
        <dbReference type="SAM" id="Phobius"/>
    </source>
</evidence>
<sequence length="134" mass="15324">MNKLFSLVWVLCITAVAIIGFFMYTRLVPLKGLRNYNANDFEKEIERSSNHVLIDVREKTEYSKGFIPGAVNIPLSELKRRLDEVPKNREILLYCRGGMRSKQAAFILKKNGYTKISQLQGGILSWKGSIQQLS</sequence>
<dbReference type="PROSITE" id="PS50206">
    <property type="entry name" value="RHODANESE_3"/>
    <property type="match status" value="1"/>
</dbReference>
<keyword evidence="1" id="KW-1133">Transmembrane helix</keyword>
<dbReference type="InterPro" id="IPR001763">
    <property type="entry name" value="Rhodanese-like_dom"/>
</dbReference>
<dbReference type="PANTHER" id="PTHR43031:SF18">
    <property type="entry name" value="RHODANESE-RELATED SULFURTRANSFERASES"/>
    <property type="match status" value="1"/>
</dbReference>
<dbReference type="AlphaFoldDB" id="A0A7X2ZFX7"/>